<proteinExistence type="predicted"/>
<accession>A0A0D5NJV9</accession>
<feature type="transmembrane region" description="Helical" evidence="1">
    <location>
        <begin position="30"/>
        <end position="54"/>
    </location>
</feature>
<organism evidence="3 4">
    <name type="scientific">Paenibacillus beijingensis</name>
    <dbReference type="NCBI Taxonomy" id="1126833"/>
    <lineage>
        <taxon>Bacteria</taxon>
        <taxon>Bacillati</taxon>
        <taxon>Bacillota</taxon>
        <taxon>Bacilli</taxon>
        <taxon>Bacillales</taxon>
        <taxon>Paenibacillaceae</taxon>
        <taxon>Paenibacillus</taxon>
    </lineage>
</organism>
<evidence type="ECO:0000259" key="2">
    <source>
        <dbReference type="Pfam" id="PF03413"/>
    </source>
</evidence>
<feature type="transmembrane region" description="Helical" evidence="1">
    <location>
        <begin position="376"/>
        <end position="398"/>
    </location>
</feature>
<keyword evidence="1" id="KW-0472">Membrane</keyword>
<dbReference type="InterPro" id="IPR025711">
    <property type="entry name" value="PepSY"/>
</dbReference>
<dbReference type="AlphaFoldDB" id="A0A0D5NJV9"/>
<evidence type="ECO:0000256" key="1">
    <source>
        <dbReference type="SAM" id="Phobius"/>
    </source>
</evidence>
<dbReference type="HOGENOM" id="CLU_031962_3_2_9"/>
<evidence type="ECO:0000313" key="4">
    <source>
        <dbReference type="Proteomes" id="UP000032633"/>
    </source>
</evidence>
<sequence>MAEQLSTGSDVTDRSIGMNNISFYQTLWRWHFYAGLIFAPFILILAVTGSVYLFKPQLEQWMYHDDYVVEAQGSKLPASSLIAKVTDAYPEAQVRKYRPGEDAERSAEVKINLKGESVTVFVNPYSGNIIGELNDNDRLIDKFEEFHGELMLGKTGDRIVELAACWSIILIVTGIYLWFPKGKGKLAGVVFPRFKRGRKNLIRDLHAVPAFWISAAMLFLVITGLLWSGLWGTNVQNLATNAGVGYPPSIWVGSAPSSTVKTKDIADVPWAAQNLDVPTSGMQGYIPVSIDHIVTTAEKLNIYPTYEVIFPKKAEGVYTISVFPPKAKDEATVHIDQYTGAVLADYRYIHYAPIGKLMAWGITVHKGLEYGLPNQIAGLLVCIGIAGIAASGMMLWWKRKPSGQLGAPKAPGLKKMKVVAVILALFGLLFPLVGATLIAVLVLDWLVIRRVRMFRTFFNA</sequence>
<dbReference type="Proteomes" id="UP000032633">
    <property type="component" value="Chromosome"/>
</dbReference>
<dbReference type="Pfam" id="PF03413">
    <property type="entry name" value="PepSY"/>
    <property type="match status" value="2"/>
</dbReference>
<reference evidence="4" key="2">
    <citation type="submission" date="2015-03" db="EMBL/GenBank/DDBJ databases">
        <title>Genome sequence of Paenibacillus beijingensis strain DSM 24997T.</title>
        <authorList>
            <person name="Kwak Y."/>
            <person name="Shin J.-H."/>
        </authorList>
    </citation>
    <scope>NUCLEOTIDE SEQUENCE [LARGE SCALE GENOMIC DNA]</scope>
    <source>
        <strain evidence="4">DSM 24997</strain>
    </source>
</reference>
<feature type="transmembrane region" description="Helical" evidence="1">
    <location>
        <begin position="210"/>
        <end position="231"/>
    </location>
</feature>
<name>A0A0D5NJV9_9BACL</name>
<keyword evidence="1" id="KW-1133">Transmembrane helix</keyword>
<evidence type="ECO:0000313" key="3">
    <source>
        <dbReference type="EMBL" id="AJY75556.1"/>
    </source>
</evidence>
<gene>
    <name evidence="3" type="ORF">VN24_14525</name>
</gene>
<keyword evidence="4" id="KW-1185">Reference proteome</keyword>
<feature type="transmembrane region" description="Helical" evidence="1">
    <location>
        <begin position="159"/>
        <end position="179"/>
    </location>
</feature>
<dbReference type="Pfam" id="PF03929">
    <property type="entry name" value="PepSY_TM"/>
    <property type="match status" value="1"/>
</dbReference>
<dbReference type="PANTHER" id="PTHR34219:SF1">
    <property type="entry name" value="PEPSY DOMAIN-CONTAINING PROTEIN"/>
    <property type="match status" value="1"/>
</dbReference>
<dbReference type="STRING" id="1126833.VN24_14525"/>
<dbReference type="EMBL" id="CP011058">
    <property type="protein sequence ID" value="AJY75556.1"/>
    <property type="molecule type" value="Genomic_DNA"/>
</dbReference>
<feature type="domain" description="PepSY" evidence="2">
    <location>
        <begin position="75"/>
        <end position="132"/>
    </location>
</feature>
<dbReference type="KEGG" id="pbj:VN24_14525"/>
<dbReference type="InterPro" id="IPR005625">
    <property type="entry name" value="PepSY-ass_TM"/>
</dbReference>
<keyword evidence="1" id="KW-0812">Transmembrane</keyword>
<dbReference type="PATRIC" id="fig|1126833.4.peg.3174"/>
<feature type="domain" description="PepSY" evidence="2">
    <location>
        <begin position="306"/>
        <end position="345"/>
    </location>
</feature>
<feature type="transmembrane region" description="Helical" evidence="1">
    <location>
        <begin position="418"/>
        <end position="447"/>
    </location>
</feature>
<protein>
    <submittedName>
        <fullName evidence="3">PepSY-associated TM helix domain-containing protein</fullName>
    </submittedName>
</protein>
<dbReference type="PANTHER" id="PTHR34219">
    <property type="entry name" value="IRON-REGULATED INNER MEMBRANE PROTEIN-RELATED"/>
    <property type="match status" value="1"/>
</dbReference>
<reference evidence="3 4" key="1">
    <citation type="journal article" date="2015" name="J. Biotechnol.">
        <title>Complete genome sequence of Paenibacillus beijingensis 7188(T) (=DSM 24997(T)), a novel rhizobacterium from jujube garden soil.</title>
        <authorList>
            <person name="Kwak Y."/>
            <person name="Shin J.H."/>
        </authorList>
    </citation>
    <scope>NUCLEOTIDE SEQUENCE [LARGE SCALE GENOMIC DNA]</scope>
    <source>
        <strain evidence="3 4">DSM 24997</strain>
    </source>
</reference>